<sequence>MYPNLFYAFRDLFGWELPRLQIVQTFGFFVAIAFLAAAYALTKELKRREQLGWLIPVKEKMIVGKPAAFGDLAITFVIAFIAGWKLGGIFFDWDPYQEKPMVYLASMKGLWWLGVLVGAAFTYNVYRVRKKEELPIPETRIVDIYPHQRVADITVMAAIFGLIGAKIFNSLETWKDFVQDPIGSLISASGLTFYGGLIVAAYVIIRYAIKKKINVWHLVDASAPSLMLAYGLGRMGCQFAGDGDWGIVNEQPKPFSWIPNWAWAFNYPHNVVGEGVPIPGCTGDYCNQLMPPVFPTPLYEIIVCLILFFILWSVRKKITTPGLMFGIYLVMNGVERFFIEKIRVNTRDYNIFGFHPTQAEIISTLLILGGAVLIWYSKKYNQLKITA</sequence>
<keyword evidence="6 7" id="KW-0472">Membrane</keyword>
<dbReference type="RefSeq" id="WP_089712337.1">
    <property type="nucleotide sequence ID" value="NZ_FMAR01000007.1"/>
</dbReference>
<dbReference type="PANTHER" id="PTHR30589:SF0">
    <property type="entry name" value="PHOSPHATIDYLGLYCEROL--PROLIPOPROTEIN DIACYLGLYCERYL TRANSFERASE"/>
    <property type="match status" value="1"/>
</dbReference>
<dbReference type="GO" id="GO:0042158">
    <property type="term" value="P:lipoprotein biosynthetic process"/>
    <property type="evidence" value="ECO:0007669"/>
    <property type="project" value="InterPro"/>
</dbReference>
<evidence type="ECO:0000256" key="1">
    <source>
        <dbReference type="ARBA" id="ARBA00007150"/>
    </source>
</evidence>
<proteinExistence type="inferred from homology"/>
<evidence type="ECO:0000256" key="7">
    <source>
        <dbReference type="SAM" id="Phobius"/>
    </source>
</evidence>
<organism evidence="8 9">
    <name type="scientific">Chitinophaga costaii</name>
    <dbReference type="NCBI Taxonomy" id="1335309"/>
    <lineage>
        <taxon>Bacteria</taxon>
        <taxon>Pseudomonadati</taxon>
        <taxon>Bacteroidota</taxon>
        <taxon>Chitinophagia</taxon>
        <taxon>Chitinophagales</taxon>
        <taxon>Chitinophagaceae</taxon>
        <taxon>Chitinophaga</taxon>
    </lineage>
</organism>
<evidence type="ECO:0000256" key="4">
    <source>
        <dbReference type="ARBA" id="ARBA00022692"/>
    </source>
</evidence>
<dbReference type="OrthoDB" id="871140at2"/>
<evidence type="ECO:0000313" key="8">
    <source>
        <dbReference type="EMBL" id="SCC38852.1"/>
    </source>
</evidence>
<feature type="transmembrane region" description="Helical" evidence="7">
    <location>
        <begin position="150"/>
        <end position="169"/>
    </location>
</feature>
<feature type="transmembrane region" description="Helical" evidence="7">
    <location>
        <begin position="297"/>
        <end position="314"/>
    </location>
</feature>
<keyword evidence="9" id="KW-1185">Reference proteome</keyword>
<dbReference type="PANTHER" id="PTHR30589">
    <property type="entry name" value="PROLIPOPROTEIN DIACYLGLYCERYL TRANSFERASE"/>
    <property type="match status" value="1"/>
</dbReference>
<feature type="transmembrane region" description="Helical" evidence="7">
    <location>
        <begin position="215"/>
        <end position="233"/>
    </location>
</feature>
<evidence type="ECO:0000256" key="3">
    <source>
        <dbReference type="ARBA" id="ARBA00022679"/>
    </source>
</evidence>
<feature type="transmembrane region" description="Helical" evidence="7">
    <location>
        <begin position="359"/>
        <end position="376"/>
    </location>
</feature>
<keyword evidence="5 7" id="KW-1133">Transmembrane helix</keyword>
<feature type="transmembrane region" description="Helical" evidence="7">
    <location>
        <begin position="181"/>
        <end position="203"/>
    </location>
</feature>
<dbReference type="Pfam" id="PF01790">
    <property type="entry name" value="LGT"/>
    <property type="match status" value="1"/>
</dbReference>
<dbReference type="InterPro" id="IPR001640">
    <property type="entry name" value="Lgt"/>
</dbReference>
<accession>A0A1C4E5T7</accession>
<name>A0A1C4E5T7_9BACT</name>
<keyword evidence="3 8" id="KW-0808">Transferase</keyword>
<dbReference type="AlphaFoldDB" id="A0A1C4E5T7"/>
<gene>
    <name evidence="8" type="ORF">GA0116948_107101</name>
</gene>
<keyword evidence="8" id="KW-0449">Lipoprotein</keyword>
<evidence type="ECO:0000313" key="9">
    <source>
        <dbReference type="Proteomes" id="UP000242818"/>
    </source>
</evidence>
<dbReference type="Proteomes" id="UP000242818">
    <property type="component" value="Unassembled WGS sequence"/>
</dbReference>
<feature type="transmembrane region" description="Helical" evidence="7">
    <location>
        <begin position="68"/>
        <end position="90"/>
    </location>
</feature>
<keyword evidence="4 7" id="KW-0812">Transmembrane</keyword>
<feature type="transmembrane region" description="Helical" evidence="7">
    <location>
        <begin position="20"/>
        <end position="41"/>
    </location>
</feature>
<comment type="similarity">
    <text evidence="1">Belongs to the Lgt family.</text>
</comment>
<dbReference type="GO" id="GO:0008961">
    <property type="term" value="F:phosphatidylglycerol-prolipoprotein diacylglyceryl transferase activity"/>
    <property type="evidence" value="ECO:0007669"/>
    <property type="project" value="InterPro"/>
</dbReference>
<dbReference type="EMBL" id="FMAR01000007">
    <property type="protein sequence ID" value="SCC38852.1"/>
    <property type="molecule type" value="Genomic_DNA"/>
</dbReference>
<protein>
    <submittedName>
        <fullName evidence="8">Prolipoprotein diacylglyceryl transferase</fullName>
    </submittedName>
</protein>
<dbReference type="STRING" id="1335309.GA0116948_107101"/>
<dbReference type="GO" id="GO:0005886">
    <property type="term" value="C:plasma membrane"/>
    <property type="evidence" value="ECO:0007669"/>
    <property type="project" value="InterPro"/>
</dbReference>
<feature type="transmembrane region" description="Helical" evidence="7">
    <location>
        <begin position="110"/>
        <end position="129"/>
    </location>
</feature>
<feature type="transmembrane region" description="Helical" evidence="7">
    <location>
        <begin position="321"/>
        <end position="339"/>
    </location>
</feature>
<evidence type="ECO:0000256" key="2">
    <source>
        <dbReference type="ARBA" id="ARBA00022475"/>
    </source>
</evidence>
<evidence type="ECO:0000256" key="6">
    <source>
        <dbReference type="ARBA" id="ARBA00023136"/>
    </source>
</evidence>
<keyword evidence="2" id="KW-1003">Cell membrane</keyword>
<reference evidence="8 9" key="1">
    <citation type="submission" date="2016-08" db="EMBL/GenBank/DDBJ databases">
        <authorList>
            <person name="Seilhamer J.J."/>
        </authorList>
    </citation>
    <scope>NUCLEOTIDE SEQUENCE [LARGE SCALE GENOMIC DNA]</scope>
    <source>
        <strain evidence="8 9">A37T2</strain>
    </source>
</reference>
<evidence type="ECO:0000256" key="5">
    <source>
        <dbReference type="ARBA" id="ARBA00022989"/>
    </source>
</evidence>